<dbReference type="OrthoDB" id="9806476at2"/>
<feature type="domain" description="Thoeris anti-defense 2-like" evidence="1">
    <location>
        <begin position="5"/>
        <end position="63"/>
    </location>
</feature>
<dbReference type="InterPro" id="IPR021361">
    <property type="entry name" value="Tad2-like_dom"/>
</dbReference>
<dbReference type="EMBL" id="QMIF01000002">
    <property type="protein sequence ID" value="TVM35648.1"/>
    <property type="molecule type" value="Genomic_DNA"/>
</dbReference>
<evidence type="ECO:0000313" key="2">
    <source>
        <dbReference type="EMBL" id="TVM35648.1"/>
    </source>
</evidence>
<proteinExistence type="predicted"/>
<comment type="caution">
    <text evidence="2">The sequence shown here is derived from an EMBL/GenBank/DDBJ whole genome shotgun (WGS) entry which is preliminary data.</text>
</comment>
<protein>
    <recommendedName>
        <fullName evidence="1">Thoeris anti-defense 2-like domain-containing protein</fullName>
    </recommendedName>
</protein>
<evidence type="ECO:0000259" key="1">
    <source>
        <dbReference type="Pfam" id="PF11195"/>
    </source>
</evidence>
<evidence type="ECO:0000313" key="3">
    <source>
        <dbReference type="Proteomes" id="UP000434052"/>
    </source>
</evidence>
<dbReference type="RefSeq" id="WP_144233978.1">
    <property type="nucleotide sequence ID" value="NZ_QMIF01000002.1"/>
</dbReference>
<accession>A0A6P1ZN16</accession>
<name>A0A6P1ZN16_9BACT</name>
<dbReference type="Pfam" id="PF11195">
    <property type="entry name" value="Tad2-like"/>
    <property type="match status" value="1"/>
</dbReference>
<sequence length="65" mass="7620">MEPRTFCWALRRLMDGNRVRRKGWNGPGQYVEVQRPTDLSKMTAPYCYLHNTQGDLFADDWEIAG</sequence>
<reference evidence="2 3" key="1">
    <citation type="submission" date="2018-06" db="EMBL/GenBank/DDBJ databases">
        <title>Complete genome of Desulfovibrio marinus P48SEP.</title>
        <authorList>
            <person name="Crispim J.S."/>
            <person name="Vidigal P.M.P."/>
            <person name="Silva L.C.F."/>
            <person name="Araujo L.C."/>
            <person name="Laguardia C.N."/>
            <person name="Dias R.S."/>
            <person name="Sousa M.P."/>
            <person name="Paula S.O."/>
            <person name="Silva C."/>
        </authorList>
    </citation>
    <scope>NUCLEOTIDE SEQUENCE [LARGE SCALE GENOMIC DNA]</scope>
    <source>
        <strain evidence="2 3">P48SEP</strain>
    </source>
</reference>
<gene>
    <name evidence="2" type="ORF">DQK91_02990</name>
</gene>
<dbReference type="AlphaFoldDB" id="A0A6P1ZN16"/>
<dbReference type="Proteomes" id="UP000434052">
    <property type="component" value="Unassembled WGS sequence"/>
</dbReference>
<organism evidence="2 3">
    <name type="scientific">Oceanidesulfovibrio marinus</name>
    <dbReference type="NCBI Taxonomy" id="370038"/>
    <lineage>
        <taxon>Bacteria</taxon>
        <taxon>Pseudomonadati</taxon>
        <taxon>Thermodesulfobacteriota</taxon>
        <taxon>Desulfovibrionia</taxon>
        <taxon>Desulfovibrionales</taxon>
        <taxon>Desulfovibrionaceae</taxon>
        <taxon>Oceanidesulfovibrio</taxon>
    </lineage>
</organism>